<dbReference type="EMBL" id="JBBUTG010000016">
    <property type="protein sequence ID" value="MEK8033436.1"/>
    <property type="molecule type" value="Genomic_DNA"/>
</dbReference>
<keyword evidence="4 9" id="KW-0997">Cell inner membrane</keyword>
<comment type="caution">
    <text evidence="11">The sequence shown here is derived from an EMBL/GenBank/DDBJ whole genome shotgun (WGS) entry which is preliminary data.</text>
</comment>
<evidence type="ECO:0000256" key="6">
    <source>
        <dbReference type="ARBA" id="ARBA00022989"/>
    </source>
</evidence>
<evidence type="ECO:0000313" key="11">
    <source>
        <dbReference type="EMBL" id="MEK8033436.1"/>
    </source>
</evidence>
<accession>A0ABU9BUE7</accession>
<evidence type="ECO:0000256" key="2">
    <source>
        <dbReference type="ARBA" id="ARBA00022448"/>
    </source>
</evidence>
<dbReference type="Proteomes" id="UP001371218">
    <property type="component" value="Unassembled WGS sequence"/>
</dbReference>
<proteinExistence type="inferred from homology"/>
<dbReference type="Pfam" id="PF04290">
    <property type="entry name" value="DctQ"/>
    <property type="match status" value="1"/>
</dbReference>
<dbReference type="InterPro" id="IPR055348">
    <property type="entry name" value="DctQ"/>
</dbReference>
<evidence type="ECO:0000256" key="3">
    <source>
        <dbReference type="ARBA" id="ARBA00022475"/>
    </source>
</evidence>
<feature type="domain" description="Tripartite ATP-independent periplasmic transporters DctQ component" evidence="10">
    <location>
        <begin position="23"/>
        <end position="151"/>
    </location>
</feature>
<protein>
    <recommendedName>
        <fullName evidence="9">TRAP transporter small permease protein</fullName>
    </recommendedName>
</protein>
<evidence type="ECO:0000313" key="12">
    <source>
        <dbReference type="Proteomes" id="UP001371218"/>
    </source>
</evidence>
<reference evidence="11 12" key="1">
    <citation type="submission" date="2024-04" db="EMBL/GenBank/DDBJ databases">
        <title>Novel species of the genus Ideonella isolated from streams.</title>
        <authorList>
            <person name="Lu H."/>
        </authorList>
    </citation>
    <scope>NUCLEOTIDE SEQUENCE [LARGE SCALE GENOMIC DNA]</scope>
    <source>
        <strain evidence="11 12">DXS29W</strain>
    </source>
</reference>
<sequence>MNRVLDGYCRLLEWLLVGLLATMVALVFGNVVMRYVLNSGITLSEELSRWLFVWMTFLGAIVAMRERAHLGTDVLVSRLGPRGRRVCLVAGQLLMLYATWLLLSGAWTQARINVEVEAPVTGLSMAIFYAAGVVFAVSTGLLIVLDLWRNLSGQLADDELRMVQESEDLAQVEALRIDQTPPLGQGPHSMPFRR</sequence>
<evidence type="ECO:0000259" key="10">
    <source>
        <dbReference type="Pfam" id="PF04290"/>
    </source>
</evidence>
<keyword evidence="7 9" id="KW-0472">Membrane</keyword>
<evidence type="ECO:0000256" key="4">
    <source>
        <dbReference type="ARBA" id="ARBA00022519"/>
    </source>
</evidence>
<keyword evidence="12" id="KW-1185">Reference proteome</keyword>
<organism evidence="11 12">
    <name type="scientific">Ideonella lacteola</name>
    <dbReference type="NCBI Taxonomy" id="2984193"/>
    <lineage>
        <taxon>Bacteria</taxon>
        <taxon>Pseudomonadati</taxon>
        <taxon>Pseudomonadota</taxon>
        <taxon>Betaproteobacteria</taxon>
        <taxon>Burkholderiales</taxon>
        <taxon>Sphaerotilaceae</taxon>
        <taxon>Ideonella</taxon>
    </lineage>
</organism>
<keyword evidence="6 9" id="KW-1133">Transmembrane helix</keyword>
<comment type="subcellular location">
    <subcellularLocation>
        <location evidence="1 9">Cell inner membrane</location>
        <topology evidence="1 9">Multi-pass membrane protein</topology>
    </subcellularLocation>
</comment>
<feature type="transmembrane region" description="Helical" evidence="9">
    <location>
        <begin position="127"/>
        <end position="148"/>
    </location>
</feature>
<keyword evidence="5 9" id="KW-0812">Transmembrane</keyword>
<comment type="subunit">
    <text evidence="9">The complex comprises the extracytoplasmic solute receptor protein and the two transmembrane proteins.</text>
</comment>
<evidence type="ECO:0000256" key="9">
    <source>
        <dbReference type="RuleBase" id="RU369079"/>
    </source>
</evidence>
<name>A0ABU9BUE7_9BURK</name>
<keyword evidence="2 9" id="KW-0813">Transport</keyword>
<keyword evidence="3" id="KW-1003">Cell membrane</keyword>
<comment type="function">
    <text evidence="9">Part of the tripartite ATP-independent periplasmic (TRAP) transport system.</text>
</comment>
<feature type="transmembrane region" description="Helical" evidence="9">
    <location>
        <begin position="47"/>
        <end position="65"/>
    </location>
</feature>
<feature type="transmembrane region" description="Helical" evidence="9">
    <location>
        <begin position="86"/>
        <end position="107"/>
    </location>
</feature>
<dbReference type="PANTHER" id="PTHR35011:SF2">
    <property type="entry name" value="2,3-DIKETO-L-GULONATE TRAP TRANSPORTER SMALL PERMEASE PROTEIN YIAM"/>
    <property type="match status" value="1"/>
</dbReference>
<evidence type="ECO:0000256" key="1">
    <source>
        <dbReference type="ARBA" id="ARBA00004429"/>
    </source>
</evidence>
<gene>
    <name evidence="11" type="ORF">AACH06_21665</name>
</gene>
<comment type="similarity">
    <text evidence="8 9">Belongs to the TRAP transporter small permease family.</text>
</comment>
<evidence type="ECO:0000256" key="8">
    <source>
        <dbReference type="ARBA" id="ARBA00038436"/>
    </source>
</evidence>
<dbReference type="InterPro" id="IPR007387">
    <property type="entry name" value="TRAP_DctQ"/>
</dbReference>
<dbReference type="PANTHER" id="PTHR35011">
    <property type="entry name" value="2,3-DIKETO-L-GULONATE TRAP TRANSPORTER SMALL PERMEASE PROTEIN YIAM"/>
    <property type="match status" value="1"/>
</dbReference>
<evidence type="ECO:0000256" key="5">
    <source>
        <dbReference type="ARBA" id="ARBA00022692"/>
    </source>
</evidence>
<dbReference type="RefSeq" id="WP_341427857.1">
    <property type="nucleotide sequence ID" value="NZ_JBBUTG010000016.1"/>
</dbReference>
<evidence type="ECO:0000256" key="7">
    <source>
        <dbReference type="ARBA" id="ARBA00023136"/>
    </source>
</evidence>
<feature type="transmembrane region" description="Helical" evidence="9">
    <location>
        <begin position="12"/>
        <end position="35"/>
    </location>
</feature>